<organism evidence="10 11">
    <name type="scientific">Dictyobacter kobayashii</name>
    <dbReference type="NCBI Taxonomy" id="2014872"/>
    <lineage>
        <taxon>Bacteria</taxon>
        <taxon>Bacillati</taxon>
        <taxon>Chloroflexota</taxon>
        <taxon>Ktedonobacteria</taxon>
        <taxon>Ktedonobacterales</taxon>
        <taxon>Dictyobacteraceae</taxon>
        <taxon>Dictyobacter</taxon>
    </lineage>
</organism>
<dbReference type="InterPro" id="IPR050297">
    <property type="entry name" value="LipidA_mod_glycosyltrf_83"/>
</dbReference>
<feature type="transmembrane region" description="Helical" evidence="8">
    <location>
        <begin position="120"/>
        <end position="148"/>
    </location>
</feature>
<keyword evidence="7 8" id="KW-0472">Membrane</keyword>
<evidence type="ECO:0000256" key="8">
    <source>
        <dbReference type="SAM" id="Phobius"/>
    </source>
</evidence>
<sequence length="280" mass="31703">MLHCEWEEMRAYNQGGRTSLKKDFRLVDDVTAESETGASGGATAQQRLRWQLAGGPGWNKDVLLPGTLVLIITTLTVCIYYLYHPYAELTADTPGYMEFVRQLRTTGNPINVFRLPTYPLFILLITLLAGPNNLLAVSIVQGILYILATLECYLLAYLIFGRAWLAFVLSLLLATNVILISYSKLLMTEGLSLWLLMTSLLLALRLLQSGDGRLFKWLALCLGLLFFTRPEWAAFPVLLYAYLLWMHYRRGQLRPILMRAMLSLALLYTLLGPMWLATTL</sequence>
<dbReference type="InterPro" id="IPR038731">
    <property type="entry name" value="RgtA/B/C-like"/>
</dbReference>
<keyword evidence="5 8" id="KW-0812">Transmembrane</keyword>
<comment type="subcellular location">
    <subcellularLocation>
        <location evidence="1">Cell membrane</location>
        <topology evidence="1">Multi-pass membrane protein</topology>
    </subcellularLocation>
</comment>
<keyword evidence="11" id="KW-1185">Reference proteome</keyword>
<dbReference type="Proteomes" id="UP000287188">
    <property type="component" value="Unassembled WGS sequence"/>
</dbReference>
<dbReference type="GO" id="GO:0009103">
    <property type="term" value="P:lipopolysaccharide biosynthetic process"/>
    <property type="evidence" value="ECO:0007669"/>
    <property type="project" value="UniProtKB-ARBA"/>
</dbReference>
<evidence type="ECO:0000256" key="5">
    <source>
        <dbReference type="ARBA" id="ARBA00022692"/>
    </source>
</evidence>
<feature type="transmembrane region" description="Helical" evidence="8">
    <location>
        <begin position="214"/>
        <end position="244"/>
    </location>
</feature>
<name>A0A402AQM7_9CHLR</name>
<evidence type="ECO:0000313" key="10">
    <source>
        <dbReference type="EMBL" id="GCE21350.1"/>
    </source>
</evidence>
<dbReference type="GO" id="GO:0005886">
    <property type="term" value="C:plasma membrane"/>
    <property type="evidence" value="ECO:0007669"/>
    <property type="project" value="UniProtKB-SubCell"/>
</dbReference>
<proteinExistence type="predicted"/>
<gene>
    <name evidence="10" type="ORF">KDK_51500</name>
</gene>
<evidence type="ECO:0000259" key="9">
    <source>
        <dbReference type="Pfam" id="PF13231"/>
    </source>
</evidence>
<dbReference type="PANTHER" id="PTHR33908">
    <property type="entry name" value="MANNOSYLTRANSFERASE YKCB-RELATED"/>
    <property type="match status" value="1"/>
</dbReference>
<evidence type="ECO:0000256" key="3">
    <source>
        <dbReference type="ARBA" id="ARBA00022676"/>
    </source>
</evidence>
<evidence type="ECO:0000256" key="7">
    <source>
        <dbReference type="ARBA" id="ARBA00023136"/>
    </source>
</evidence>
<dbReference type="EMBL" id="BIFS01000001">
    <property type="protein sequence ID" value="GCE21350.1"/>
    <property type="molecule type" value="Genomic_DNA"/>
</dbReference>
<evidence type="ECO:0000256" key="4">
    <source>
        <dbReference type="ARBA" id="ARBA00022679"/>
    </source>
</evidence>
<reference evidence="11" key="1">
    <citation type="submission" date="2018-12" db="EMBL/GenBank/DDBJ databases">
        <title>Tengunoibacter tsumagoiensis gen. nov., sp. nov., Dictyobacter kobayashii sp. nov., D. alpinus sp. nov., and D. joshuensis sp. nov. and description of Dictyobacteraceae fam. nov. within the order Ktedonobacterales isolated from Tengu-no-mugimeshi.</title>
        <authorList>
            <person name="Wang C.M."/>
            <person name="Zheng Y."/>
            <person name="Sakai Y."/>
            <person name="Toyoda A."/>
            <person name="Minakuchi Y."/>
            <person name="Abe K."/>
            <person name="Yokota A."/>
            <person name="Yabe S."/>
        </authorList>
    </citation>
    <scope>NUCLEOTIDE SEQUENCE [LARGE SCALE GENOMIC DNA]</scope>
    <source>
        <strain evidence="11">Uno11</strain>
    </source>
</reference>
<dbReference type="Pfam" id="PF13231">
    <property type="entry name" value="PMT_2"/>
    <property type="match status" value="1"/>
</dbReference>
<feature type="domain" description="Glycosyltransferase RgtA/B/C/D-like" evidence="9">
    <location>
        <begin position="116"/>
        <end position="268"/>
    </location>
</feature>
<keyword evidence="3" id="KW-0328">Glycosyltransferase</keyword>
<evidence type="ECO:0000313" key="11">
    <source>
        <dbReference type="Proteomes" id="UP000287188"/>
    </source>
</evidence>
<evidence type="ECO:0000256" key="2">
    <source>
        <dbReference type="ARBA" id="ARBA00022475"/>
    </source>
</evidence>
<comment type="caution">
    <text evidence="10">The sequence shown here is derived from an EMBL/GenBank/DDBJ whole genome shotgun (WGS) entry which is preliminary data.</text>
</comment>
<keyword evidence="2" id="KW-1003">Cell membrane</keyword>
<feature type="transmembrane region" description="Helical" evidence="8">
    <location>
        <begin position="62"/>
        <end position="83"/>
    </location>
</feature>
<feature type="transmembrane region" description="Helical" evidence="8">
    <location>
        <begin position="191"/>
        <end position="208"/>
    </location>
</feature>
<protein>
    <recommendedName>
        <fullName evidence="9">Glycosyltransferase RgtA/B/C/D-like domain-containing protein</fullName>
    </recommendedName>
</protein>
<feature type="transmembrane region" description="Helical" evidence="8">
    <location>
        <begin position="256"/>
        <end position="276"/>
    </location>
</feature>
<evidence type="ECO:0000256" key="6">
    <source>
        <dbReference type="ARBA" id="ARBA00022989"/>
    </source>
</evidence>
<keyword evidence="6 8" id="KW-1133">Transmembrane helix</keyword>
<dbReference type="AlphaFoldDB" id="A0A402AQM7"/>
<dbReference type="GO" id="GO:0016763">
    <property type="term" value="F:pentosyltransferase activity"/>
    <property type="evidence" value="ECO:0007669"/>
    <property type="project" value="TreeGrafter"/>
</dbReference>
<keyword evidence="4" id="KW-0808">Transferase</keyword>
<feature type="transmembrane region" description="Helical" evidence="8">
    <location>
        <begin position="154"/>
        <end position="179"/>
    </location>
</feature>
<dbReference type="PANTHER" id="PTHR33908:SF11">
    <property type="entry name" value="MEMBRANE PROTEIN"/>
    <property type="match status" value="1"/>
</dbReference>
<accession>A0A402AQM7</accession>
<evidence type="ECO:0000256" key="1">
    <source>
        <dbReference type="ARBA" id="ARBA00004651"/>
    </source>
</evidence>